<gene>
    <name evidence="10" type="ORF">AN963_04390</name>
</gene>
<evidence type="ECO:0000256" key="9">
    <source>
        <dbReference type="SAM" id="Phobius"/>
    </source>
</evidence>
<dbReference type="Proteomes" id="UP000051063">
    <property type="component" value="Unassembled WGS sequence"/>
</dbReference>
<evidence type="ECO:0000256" key="1">
    <source>
        <dbReference type="ARBA" id="ARBA00004651"/>
    </source>
</evidence>
<dbReference type="CDD" id="cd06550">
    <property type="entry name" value="TM_ABC_iron-siderophores_like"/>
    <property type="match status" value="1"/>
</dbReference>
<name>A0ABR5NBV1_BRECH</name>
<comment type="caution">
    <text evidence="10">The sequence shown here is derived from an EMBL/GenBank/DDBJ whole genome shotgun (WGS) entry which is preliminary data.</text>
</comment>
<evidence type="ECO:0000256" key="8">
    <source>
        <dbReference type="RuleBase" id="RU003943"/>
    </source>
</evidence>
<feature type="transmembrane region" description="Helical" evidence="9">
    <location>
        <begin position="65"/>
        <end position="86"/>
    </location>
</feature>
<reference evidence="10 11" key="1">
    <citation type="submission" date="2015-09" db="EMBL/GenBank/DDBJ databases">
        <title>Genome sequencing project for genomic taxonomy and phylogenomics of Bacillus-like bacteria.</title>
        <authorList>
            <person name="Liu B."/>
            <person name="Wang J."/>
            <person name="Zhu Y."/>
            <person name="Liu G."/>
            <person name="Chen Q."/>
            <person name="Chen Z."/>
            <person name="Lan J."/>
            <person name="Che J."/>
            <person name="Ge C."/>
            <person name="Shi H."/>
            <person name="Pan Z."/>
            <person name="Liu X."/>
        </authorList>
    </citation>
    <scope>NUCLEOTIDE SEQUENCE [LARGE SCALE GENOMIC DNA]</scope>
    <source>
        <strain evidence="10 11">DSM 8552</strain>
    </source>
</reference>
<feature type="transmembrane region" description="Helical" evidence="9">
    <location>
        <begin position="138"/>
        <end position="161"/>
    </location>
</feature>
<keyword evidence="3 8" id="KW-0813">Transport</keyword>
<evidence type="ECO:0000256" key="7">
    <source>
        <dbReference type="ARBA" id="ARBA00023136"/>
    </source>
</evidence>
<keyword evidence="5 8" id="KW-0812">Transmembrane</keyword>
<dbReference type="Gene3D" id="1.10.10.10">
    <property type="entry name" value="Winged helix-like DNA-binding domain superfamily/Winged helix DNA-binding domain"/>
    <property type="match status" value="1"/>
</dbReference>
<keyword evidence="11" id="KW-1185">Reference proteome</keyword>
<dbReference type="Pfam" id="PF00950">
    <property type="entry name" value="ABC-3"/>
    <property type="match status" value="1"/>
</dbReference>
<dbReference type="InterPro" id="IPR037294">
    <property type="entry name" value="ABC_BtuC-like"/>
</dbReference>
<dbReference type="PANTHER" id="PTHR30477:SF3">
    <property type="entry name" value="METAL TRANSPORT SYSTEM MEMBRANE PROTEIN CT_069-RELATED"/>
    <property type="match status" value="1"/>
</dbReference>
<feature type="transmembrane region" description="Helical" evidence="9">
    <location>
        <begin position="198"/>
        <end position="217"/>
    </location>
</feature>
<keyword evidence="7 9" id="KW-0472">Membrane</keyword>
<comment type="subcellular location">
    <subcellularLocation>
        <location evidence="1 8">Cell membrane</location>
        <topology evidence="1 8">Multi-pass membrane protein</topology>
    </subcellularLocation>
</comment>
<dbReference type="PANTHER" id="PTHR30477">
    <property type="entry name" value="ABC-TRANSPORTER METAL-BINDING PROTEIN"/>
    <property type="match status" value="1"/>
</dbReference>
<dbReference type="RefSeq" id="WP_055743320.1">
    <property type="nucleotide sequence ID" value="NZ_LJJB01000007.1"/>
</dbReference>
<dbReference type="SUPFAM" id="SSF81345">
    <property type="entry name" value="ABC transporter involved in vitamin B12 uptake, BtuC"/>
    <property type="match status" value="1"/>
</dbReference>
<dbReference type="InterPro" id="IPR036388">
    <property type="entry name" value="WH-like_DNA-bd_sf"/>
</dbReference>
<sequence length="450" mass="49353">MNVWLALQDPNTQWVLMGCVLLGISSGVLGCFAFLRGRSLVGDALAHAALPGVCLVYLLTGSKSIGLFLIGAGVAGLLATYCITAISRHTRIKEDTSLALTLSVFFGIGIVLLTYIQHSASGNQSGLDKFLFGQAASLVFHDVITIMIVAAVLIVTTALLFKEFTLLSFDPGFGRGLGFPMGLLDGVLMLMLLMSVVIGLQAVGVVLVAAMLIAPAVTARYWTDKLGKMVILSGFFGALSGVLGTLISTQQENLPTGPTIVLSATAFFLLSLLFSPRRGVLARMVRFLSMRNKILREDVMQALYEKLEEQTKRRPTRVYYGFSGEHLAQKCGKRASAVRKAMYALQKKRYVTERSRTKEELLWTFTPDGLKEAHRLVLNQRLWDLYHMNQNQYHDLEIDVNQEELAPQLSDEELSLMLAQLSAYDLTPRLADHQGVSHLLQPSNQGGLSL</sequence>
<keyword evidence="4" id="KW-1003">Cell membrane</keyword>
<dbReference type="EMBL" id="LJJB01000007">
    <property type="protein sequence ID" value="KQL49024.1"/>
    <property type="molecule type" value="Genomic_DNA"/>
</dbReference>
<evidence type="ECO:0000313" key="10">
    <source>
        <dbReference type="EMBL" id="KQL49024.1"/>
    </source>
</evidence>
<feature type="transmembrane region" description="Helical" evidence="9">
    <location>
        <begin position="98"/>
        <end position="118"/>
    </location>
</feature>
<feature type="transmembrane region" description="Helical" evidence="9">
    <location>
        <begin position="229"/>
        <end position="248"/>
    </location>
</feature>
<keyword evidence="6 9" id="KW-1133">Transmembrane helix</keyword>
<protein>
    <submittedName>
        <fullName evidence="10">Manganese ABC transporter permease</fullName>
    </submittedName>
</protein>
<dbReference type="InterPro" id="IPR001626">
    <property type="entry name" value="ABC_TroCD"/>
</dbReference>
<organism evidence="10 11">
    <name type="scientific">Brevibacillus choshinensis</name>
    <dbReference type="NCBI Taxonomy" id="54911"/>
    <lineage>
        <taxon>Bacteria</taxon>
        <taxon>Bacillati</taxon>
        <taxon>Bacillota</taxon>
        <taxon>Bacilli</taxon>
        <taxon>Bacillales</taxon>
        <taxon>Paenibacillaceae</taxon>
        <taxon>Brevibacillus</taxon>
    </lineage>
</organism>
<proteinExistence type="inferred from homology"/>
<comment type="similarity">
    <text evidence="2 8">Belongs to the ABC-3 integral membrane protein family.</text>
</comment>
<feature type="transmembrane region" description="Helical" evidence="9">
    <location>
        <begin position="14"/>
        <end position="35"/>
    </location>
</feature>
<evidence type="ECO:0000256" key="4">
    <source>
        <dbReference type="ARBA" id="ARBA00022475"/>
    </source>
</evidence>
<feature type="transmembrane region" description="Helical" evidence="9">
    <location>
        <begin position="173"/>
        <end position="192"/>
    </location>
</feature>
<evidence type="ECO:0000256" key="6">
    <source>
        <dbReference type="ARBA" id="ARBA00022989"/>
    </source>
</evidence>
<dbReference type="Gene3D" id="1.10.3470.10">
    <property type="entry name" value="ABC transporter involved in vitamin B12 uptake, BtuC"/>
    <property type="match status" value="1"/>
</dbReference>
<evidence type="ECO:0000256" key="2">
    <source>
        <dbReference type="ARBA" id="ARBA00008034"/>
    </source>
</evidence>
<feature type="transmembrane region" description="Helical" evidence="9">
    <location>
        <begin position="254"/>
        <end position="274"/>
    </location>
</feature>
<accession>A0ABR5NBV1</accession>
<feature type="transmembrane region" description="Helical" evidence="9">
    <location>
        <begin position="40"/>
        <end position="59"/>
    </location>
</feature>
<evidence type="ECO:0000313" key="11">
    <source>
        <dbReference type="Proteomes" id="UP000051063"/>
    </source>
</evidence>
<evidence type="ECO:0000256" key="3">
    <source>
        <dbReference type="ARBA" id="ARBA00022448"/>
    </source>
</evidence>
<evidence type="ECO:0000256" key="5">
    <source>
        <dbReference type="ARBA" id="ARBA00022692"/>
    </source>
</evidence>